<sequence length="72" mass="7878">MQPCAARHARTQQSNTADRPRPERQWTATTLAASARSHAWIEAHASRSIISGGQRNPVKRSCTTRPPKGEGS</sequence>
<name>A0AB34IAW5_PRYPA</name>
<gene>
    <name evidence="2" type="ORF">AB1Y20_014509</name>
</gene>
<protein>
    <submittedName>
        <fullName evidence="2">Uncharacterized protein</fullName>
    </submittedName>
</protein>
<organism evidence="2 3">
    <name type="scientific">Prymnesium parvum</name>
    <name type="common">Toxic golden alga</name>
    <dbReference type="NCBI Taxonomy" id="97485"/>
    <lineage>
        <taxon>Eukaryota</taxon>
        <taxon>Haptista</taxon>
        <taxon>Haptophyta</taxon>
        <taxon>Prymnesiophyceae</taxon>
        <taxon>Prymnesiales</taxon>
        <taxon>Prymnesiaceae</taxon>
        <taxon>Prymnesium</taxon>
    </lineage>
</organism>
<dbReference type="Proteomes" id="UP001515480">
    <property type="component" value="Unassembled WGS sequence"/>
</dbReference>
<accession>A0AB34IAW5</accession>
<dbReference type="EMBL" id="JBGBPQ010000030">
    <property type="protein sequence ID" value="KAL1495865.1"/>
    <property type="molecule type" value="Genomic_DNA"/>
</dbReference>
<evidence type="ECO:0000313" key="2">
    <source>
        <dbReference type="EMBL" id="KAL1495865.1"/>
    </source>
</evidence>
<keyword evidence="3" id="KW-1185">Reference proteome</keyword>
<reference evidence="2 3" key="1">
    <citation type="journal article" date="2024" name="Science">
        <title>Giant polyketide synthase enzymes in the biosynthesis of giant marine polyether toxins.</title>
        <authorList>
            <person name="Fallon T.R."/>
            <person name="Shende V.V."/>
            <person name="Wierzbicki I.H."/>
            <person name="Pendleton A.L."/>
            <person name="Watervoot N.F."/>
            <person name="Auber R.P."/>
            <person name="Gonzalez D.J."/>
            <person name="Wisecaver J.H."/>
            <person name="Moore B.S."/>
        </authorList>
    </citation>
    <scope>NUCLEOTIDE SEQUENCE [LARGE SCALE GENOMIC DNA]</scope>
    <source>
        <strain evidence="2 3">12B1</strain>
    </source>
</reference>
<feature type="region of interest" description="Disordered" evidence="1">
    <location>
        <begin position="46"/>
        <end position="72"/>
    </location>
</feature>
<comment type="caution">
    <text evidence="2">The sequence shown here is derived from an EMBL/GenBank/DDBJ whole genome shotgun (WGS) entry which is preliminary data.</text>
</comment>
<evidence type="ECO:0000313" key="3">
    <source>
        <dbReference type="Proteomes" id="UP001515480"/>
    </source>
</evidence>
<feature type="region of interest" description="Disordered" evidence="1">
    <location>
        <begin position="1"/>
        <end position="24"/>
    </location>
</feature>
<evidence type="ECO:0000256" key="1">
    <source>
        <dbReference type="SAM" id="MobiDB-lite"/>
    </source>
</evidence>
<dbReference type="AlphaFoldDB" id="A0AB34IAW5"/>
<proteinExistence type="predicted"/>